<dbReference type="InterPro" id="IPR032386">
    <property type="entry name" value="FlgT_M"/>
</dbReference>
<feature type="chain" id="PRO_5020235568" evidence="1">
    <location>
        <begin position="28"/>
        <end position="405"/>
    </location>
</feature>
<evidence type="ECO:0000313" key="5">
    <source>
        <dbReference type="EMBL" id="TDO96012.1"/>
    </source>
</evidence>
<dbReference type="Gene3D" id="3.30.1660.40">
    <property type="entry name" value="FlgT, N-terminal domain"/>
    <property type="match status" value="1"/>
</dbReference>
<dbReference type="Pfam" id="PF16538">
    <property type="entry name" value="FlgT_C"/>
    <property type="match status" value="1"/>
</dbReference>
<feature type="signal peptide" evidence="1">
    <location>
        <begin position="1"/>
        <end position="27"/>
    </location>
</feature>
<dbReference type="InterPro" id="IPR032388">
    <property type="entry name" value="FlgT_C"/>
</dbReference>
<evidence type="ECO:0000259" key="4">
    <source>
        <dbReference type="Pfam" id="PF16548"/>
    </source>
</evidence>
<evidence type="ECO:0000259" key="2">
    <source>
        <dbReference type="Pfam" id="PF16538"/>
    </source>
</evidence>
<dbReference type="Gene3D" id="3.40.50.10610">
    <property type="entry name" value="ABC-type transport auxiliary lipoprotein component"/>
    <property type="match status" value="1"/>
</dbReference>
<feature type="domain" description="Flagellar assembly protein T C-terminal" evidence="2">
    <location>
        <begin position="328"/>
        <end position="403"/>
    </location>
</feature>
<feature type="domain" description="Flagellar assembly protein T middle" evidence="3">
    <location>
        <begin position="120"/>
        <end position="284"/>
    </location>
</feature>
<dbReference type="EMBL" id="SNXC01000015">
    <property type="protein sequence ID" value="TDO96012.1"/>
    <property type="molecule type" value="Genomic_DNA"/>
</dbReference>
<gene>
    <name evidence="5" type="ORF">DFP79_3383</name>
</gene>
<feature type="domain" description="Flagellar assembly protein T N-terminal" evidence="4">
    <location>
        <begin position="29"/>
        <end position="114"/>
    </location>
</feature>
<comment type="caution">
    <text evidence="5">The sequence shown here is derived from an EMBL/GenBank/DDBJ whole genome shotgun (WGS) entry which is preliminary data.</text>
</comment>
<accession>A0A4V3CG19</accession>
<keyword evidence="6" id="KW-1185">Reference proteome</keyword>
<reference evidence="5 6" key="1">
    <citation type="submission" date="2019-03" db="EMBL/GenBank/DDBJ databases">
        <title>Genomic Encyclopedia of Type Strains, Phase III (KMG-III): the genomes of soil and plant-associated and newly described type strains.</title>
        <authorList>
            <person name="Whitman W."/>
        </authorList>
    </citation>
    <scope>NUCLEOTIDE SEQUENCE [LARGE SCALE GENOMIC DNA]</scope>
    <source>
        <strain evidence="5 6">CECT 7378</strain>
    </source>
</reference>
<organism evidence="5 6">
    <name type="scientific">Marinomonas balearica</name>
    <dbReference type="NCBI Taxonomy" id="491947"/>
    <lineage>
        <taxon>Bacteria</taxon>
        <taxon>Pseudomonadati</taxon>
        <taxon>Pseudomonadota</taxon>
        <taxon>Gammaproteobacteria</taxon>
        <taxon>Oceanospirillales</taxon>
        <taxon>Oceanospirillaceae</taxon>
        <taxon>Marinomonas</taxon>
    </lineage>
</organism>
<dbReference type="Pfam" id="PF16539">
    <property type="entry name" value="FlgT_M"/>
    <property type="match status" value="1"/>
</dbReference>
<dbReference type="RefSeq" id="WP_133505067.1">
    <property type="nucleotide sequence ID" value="NZ_SNXC01000015.1"/>
</dbReference>
<dbReference type="OrthoDB" id="8778507at2"/>
<sequence>MRSLQKTVVTFAIIITTCMLTAANVFATTIQARGDAIIYDNDITDARYRATEQAIKQATLQASSRLSVTESLTNGQISSKLRLQAAGKTQNTRILSESVDDNLLSLLVEVDITPESMCDNGASNLYKKSVAITSFELQVPQQARLGALYNISRELPKSLVQEINHQGYLKALSATNISVYPDLINAPTSTNYDGSLTNITRLGEDLGVQYVISGVIRDIGETYPKHPNQKTPINNLLSWAKKEDQQRKMVLDLYVYDGFSGALIFEHHYDESGEWDTDEADKVRFGSGKFWSLNYGKVVAQVLRDSSLDTSDQLRCQPFVANIFRTEGNLIHLSAGSLAGIKKGDQFRVYRRYEIYNQLQNTQTQLNNANINVTITQVQPNFAIGELSVDAKILNVQQQDVVIAW</sequence>
<keyword evidence="5" id="KW-0969">Cilium</keyword>
<name>A0A4V3CG19_9GAMM</name>
<dbReference type="InterPro" id="IPR038180">
    <property type="entry name" value="FlgT_N_sf"/>
</dbReference>
<proteinExistence type="predicted"/>
<evidence type="ECO:0000256" key="1">
    <source>
        <dbReference type="SAM" id="SignalP"/>
    </source>
</evidence>
<keyword evidence="1" id="KW-0732">Signal</keyword>
<evidence type="ECO:0000313" key="6">
    <source>
        <dbReference type="Proteomes" id="UP000294656"/>
    </source>
</evidence>
<dbReference type="Proteomes" id="UP000294656">
    <property type="component" value="Unassembled WGS sequence"/>
</dbReference>
<keyword evidence="5" id="KW-0966">Cell projection</keyword>
<dbReference type="InterPro" id="IPR038165">
    <property type="entry name" value="FlgT_C_sf"/>
</dbReference>
<keyword evidence="5" id="KW-0282">Flagellum</keyword>
<evidence type="ECO:0000259" key="3">
    <source>
        <dbReference type="Pfam" id="PF16539"/>
    </source>
</evidence>
<dbReference type="Gene3D" id="2.40.10.410">
    <property type="entry name" value="FlgT, C-terminal domain"/>
    <property type="match status" value="1"/>
</dbReference>
<dbReference type="InterPro" id="IPR032370">
    <property type="entry name" value="FlgT_N"/>
</dbReference>
<protein>
    <submittedName>
        <fullName evidence="5">Flagellar assembly T-like protein</fullName>
    </submittedName>
</protein>
<dbReference type="AlphaFoldDB" id="A0A4V3CG19"/>
<dbReference type="Pfam" id="PF16548">
    <property type="entry name" value="FlgT_N"/>
    <property type="match status" value="1"/>
</dbReference>